<dbReference type="OrthoDB" id="3061830at2759"/>
<gene>
    <name evidence="1" type="ORF">M413DRAFT_446478</name>
</gene>
<dbReference type="HOGENOM" id="CLU_674481_0_0_1"/>
<accession>A0A0C3BUE7</accession>
<keyword evidence="2" id="KW-1185">Reference proteome</keyword>
<evidence type="ECO:0000313" key="1">
    <source>
        <dbReference type="EMBL" id="KIM40300.1"/>
    </source>
</evidence>
<organism evidence="1 2">
    <name type="scientific">Hebeloma cylindrosporum</name>
    <dbReference type="NCBI Taxonomy" id="76867"/>
    <lineage>
        <taxon>Eukaryota</taxon>
        <taxon>Fungi</taxon>
        <taxon>Dikarya</taxon>
        <taxon>Basidiomycota</taxon>
        <taxon>Agaricomycotina</taxon>
        <taxon>Agaricomycetes</taxon>
        <taxon>Agaricomycetidae</taxon>
        <taxon>Agaricales</taxon>
        <taxon>Agaricineae</taxon>
        <taxon>Hymenogastraceae</taxon>
        <taxon>Hebeloma</taxon>
    </lineage>
</organism>
<sequence>MRTISDIPDKVLDRILVYRSRLPDFPDVRLINKRLSMLALPHTLRTVSVRSPESLLRIISAPLSPFYAKGLGVHVRCFELGITPRDYEILESDDVLSISLPNLDTLRFRFTLGVSIESGEQVQTLLSEDTLGRATQCKSNGSWLRFLSQFHPQKFEWISNDTSNMHLVGLYRDFRSVFLSLTSIFLDGICLVEQSTLTSWCLSVPAERVHIKGPFSKSKMLLLDGLRNFRGSTTCRALTLESFPPDSGSSHETSSAVPLLTFGNTTVSTLGWNSENRQRFLASLTGNTPPPPARRYEENAIKPVSPKSLSHLSGSLSFQNSHFLLAFLFALFFFASLGHDSISLSHMGNELGSLHQMLENQWTPGQLHYSYDEPWLRKIVLGDTWLLCQGRRRASDSRLIYRPSAYPT</sequence>
<evidence type="ECO:0000313" key="2">
    <source>
        <dbReference type="Proteomes" id="UP000053424"/>
    </source>
</evidence>
<dbReference type="Proteomes" id="UP000053424">
    <property type="component" value="Unassembled WGS sequence"/>
</dbReference>
<reference evidence="2" key="2">
    <citation type="submission" date="2015-01" db="EMBL/GenBank/DDBJ databases">
        <title>Evolutionary Origins and Diversification of the Mycorrhizal Mutualists.</title>
        <authorList>
            <consortium name="DOE Joint Genome Institute"/>
            <consortium name="Mycorrhizal Genomics Consortium"/>
            <person name="Kohler A."/>
            <person name="Kuo A."/>
            <person name="Nagy L.G."/>
            <person name="Floudas D."/>
            <person name="Copeland A."/>
            <person name="Barry K.W."/>
            <person name="Cichocki N."/>
            <person name="Veneault-Fourrey C."/>
            <person name="LaButti K."/>
            <person name="Lindquist E.A."/>
            <person name="Lipzen A."/>
            <person name="Lundell T."/>
            <person name="Morin E."/>
            <person name="Murat C."/>
            <person name="Riley R."/>
            <person name="Ohm R."/>
            <person name="Sun H."/>
            <person name="Tunlid A."/>
            <person name="Henrissat B."/>
            <person name="Grigoriev I.V."/>
            <person name="Hibbett D.S."/>
            <person name="Martin F."/>
        </authorList>
    </citation>
    <scope>NUCLEOTIDE SEQUENCE [LARGE SCALE GENOMIC DNA]</scope>
    <source>
        <strain evidence="2">h7</strain>
    </source>
</reference>
<name>A0A0C3BUE7_HEBCY</name>
<protein>
    <submittedName>
        <fullName evidence="1">Uncharacterized protein</fullName>
    </submittedName>
</protein>
<dbReference type="AlphaFoldDB" id="A0A0C3BUE7"/>
<reference evidence="1 2" key="1">
    <citation type="submission" date="2014-04" db="EMBL/GenBank/DDBJ databases">
        <authorList>
            <consortium name="DOE Joint Genome Institute"/>
            <person name="Kuo A."/>
            <person name="Gay G."/>
            <person name="Dore J."/>
            <person name="Kohler A."/>
            <person name="Nagy L.G."/>
            <person name="Floudas D."/>
            <person name="Copeland A."/>
            <person name="Barry K.W."/>
            <person name="Cichocki N."/>
            <person name="Veneault-Fourrey C."/>
            <person name="LaButti K."/>
            <person name="Lindquist E.A."/>
            <person name="Lipzen A."/>
            <person name="Lundell T."/>
            <person name="Morin E."/>
            <person name="Murat C."/>
            <person name="Sun H."/>
            <person name="Tunlid A."/>
            <person name="Henrissat B."/>
            <person name="Grigoriev I.V."/>
            <person name="Hibbett D.S."/>
            <person name="Martin F."/>
            <person name="Nordberg H.P."/>
            <person name="Cantor M.N."/>
            <person name="Hua S.X."/>
        </authorList>
    </citation>
    <scope>NUCLEOTIDE SEQUENCE [LARGE SCALE GENOMIC DNA]</scope>
    <source>
        <strain evidence="2">h7</strain>
    </source>
</reference>
<proteinExistence type="predicted"/>
<dbReference type="EMBL" id="KN831783">
    <property type="protein sequence ID" value="KIM40300.1"/>
    <property type="molecule type" value="Genomic_DNA"/>
</dbReference>